<evidence type="ECO:0000256" key="1">
    <source>
        <dbReference type="ARBA" id="ARBA00022553"/>
    </source>
</evidence>
<keyword evidence="1 3" id="KW-0597">Phosphoprotein</keyword>
<dbReference type="EMBL" id="CP000301">
    <property type="protein sequence ID" value="ABD87461.1"/>
    <property type="molecule type" value="Genomic_DNA"/>
</dbReference>
<dbReference type="OrthoDB" id="3678174at2"/>
<dbReference type="PANTHER" id="PTHR43214:SF43">
    <property type="entry name" value="TWO-COMPONENT RESPONSE REGULATOR"/>
    <property type="match status" value="1"/>
</dbReference>
<dbReference type="CDD" id="cd06170">
    <property type="entry name" value="LuxR_C_like"/>
    <property type="match status" value="1"/>
</dbReference>
<dbReference type="KEGG" id="rpc:RPC_1904"/>
<dbReference type="GO" id="GO:0006355">
    <property type="term" value="P:regulation of DNA-templated transcription"/>
    <property type="evidence" value="ECO:0007669"/>
    <property type="project" value="InterPro"/>
</dbReference>
<dbReference type="GO" id="GO:0003677">
    <property type="term" value="F:DNA binding"/>
    <property type="evidence" value="ECO:0007669"/>
    <property type="project" value="UniProtKB-KW"/>
</dbReference>
<keyword evidence="2" id="KW-0238">DNA-binding</keyword>
<evidence type="ECO:0000256" key="2">
    <source>
        <dbReference type="ARBA" id="ARBA00023125"/>
    </source>
</evidence>
<dbReference type="HOGENOM" id="CLU_000445_90_1_5"/>
<dbReference type="InterPro" id="IPR058245">
    <property type="entry name" value="NreC/VraR/RcsB-like_REC"/>
</dbReference>
<dbReference type="InterPro" id="IPR036388">
    <property type="entry name" value="WH-like_DNA-bd_sf"/>
</dbReference>
<dbReference type="PANTHER" id="PTHR43214">
    <property type="entry name" value="TWO-COMPONENT RESPONSE REGULATOR"/>
    <property type="match status" value="1"/>
</dbReference>
<dbReference type="InterPro" id="IPR011006">
    <property type="entry name" value="CheY-like_superfamily"/>
</dbReference>
<evidence type="ECO:0000313" key="6">
    <source>
        <dbReference type="EMBL" id="ABD87461.1"/>
    </source>
</evidence>
<dbReference type="InterPro" id="IPR001789">
    <property type="entry name" value="Sig_transdc_resp-reg_receiver"/>
</dbReference>
<protein>
    <submittedName>
        <fullName evidence="6">Two component transcriptional regulator, LuxR family</fullName>
    </submittedName>
</protein>
<feature type="domain" description="Response regulatory" evidence="5">
    <location>
        <begin position="3"/>
        <end position="120"/>
    </location>
</feature>
<dbReference type="RefSeq" id="WP_011472365.1">
    <property type="nucleotide sequence ID" value="NC_007925.1"/>
</dbReference>
<dbReference type="SUPFAM" id="SSF52172">
    <property type="entry name" value="CheY-like"/>
    <property type="match status" value="1"/>
</dbReference>
<evidence type="ECO:0000259" key="5">
    <source>
        <dbReference type="PROSITE" id="PS50110"/>
    </source>
</evidence>
<sequence>MTTVLIIDDHPIVLQGCARILEANGPTKVLTAVSMVDGFRLYRQHDPDVIIVDLTMHTGLLSGLSFIRRMRVVNRRIPILVLSMHRDPVIVSRALQAGASGYVLKDSAAEDLLKAIKRVSDGRPFISDELAADIVLMETRGQKHRLQTMTLRELELLSILAEGKPYGLIAEELNVSYKTVANSVALIKNKLGVRTLPELMRIAIDQLPSIETTAAPRR</sequence>
<name>Q217H5_RHOPB</name>
<dbReference type="SMART" id="SM00421">
    <property type="entry name" value="HTH_LUXR"/>
    <property type="match status" value="1"/>
</dbReference>
<dbReference type="Gene3D" id="3.40.50.2300">
    <property type="match status" value="1"/>
</dbReference>
<organism evidence="6">
    <name type="scientific">Rhodopseudomonas palustris (strain BisB18)</name>
    <dbReference type="NCBI Taxonomy" id="316056"/>
    <lineage>
        <taxon>Bacteria</taxon>
        <taxon>Pseudomonadati</taxon>
        <taxon>Pseudomonadota</taxon>
        <taxon>Alphaproteobacteria</taxon>
        <taxon>Hyphomicrobiales</taxon>
        <taxon>Nitrobacteraceae</taxon>
        <taxon>Rhodopseudomonas</taxon>
    </lineage>
</organism>
<dbReference type="CDD" id="cd17535">
    <property type="entry name" value="REC_NarL-like"/>
    <property type="match status" value="1"/>
</dbReference>
<dbReference type="SMART" id="SM00448">
    <property type="entry name" value="REC"/>
    <property type="match status" value="1"/>
</dbReference>
<dbReference type="STRING" id="316056.RPC_1904"/>
<gene>
    <name evidence="6" type="ordered locus">RPC_1904</name>
</gene>
<dbReference type="Pfam" id="PF00196">
    <property type="entry name" value="GerE"/>
    <property type="match status" value="1"/>
</dbReference>
<dbReference type="PROSITE" id="PS50043">
    <property type="entry name" value="HTH_LUXR_2"/>
    <property type="match status" value="1"/>
</dbReference>
<dbReference type="InterPro" id="IPR000792">
    <property type="entry name" value="Tscrpt_reg_LuxR_C"/>
</dbReference>
<dbReference type="AlphaFoldDB" id="Q217H5"/>
<feature type="domain" description="HTH luxR-type" evidence="4">
    <location>
        <begin position="142"/>
        <end position="207"/>
    </location>
</feature>
<dbReference type="GO" id="GO:0000160">
    <property type="term" value="P:phosphorelay signal transduction system"/>
    <property type="evidence" value="ECO:0007669"/>
    <property type="project" value="InterPro"/>
</dbReference>
<dbReference type="InterPro" id="IPR016032">
    <property type="entry name" value="Sig_transdc_resp-reg_C-effctor"/>
</dbReference>
<dbReference type="InterPro" id="IPR039420">
    <property type="entry name" value="WalR-like"/>
</dbReference>
<dbReference type="Gene3D" id="1.10.10.10">
    <property type="entry name" value="Winged helix-like DNA-binding domain superfamily/Winged helix DNA-binding domain"/>
    <property type="match status" value="1"/>
</dbReference>
<evidence type="ECO:0000259" key="4">
    <source>
        <dbReference type="PROSITE" id="PS50043"/>
    </source>
</evidence>
<dbReference type="PRINTS" id="PR00038">
    <property type="entry name" value="HTHLUXR"/>
</dbReference>
<reference evidence="6" key="1">
    <citation type="submission" date="2006-03" db="EMBL/GenBank/DDBJ databases">
        <title>Complete sequence of Rhodopseudomonas palustris BisB18.</title>
        <authorList>
            <consortium name="US DOE Joint Genome Institute"/>
            <person name="Copeland A."/>
            <person name="Lucas S."/>
            <person name="Lapidus A."/>
            <person name="Barry K."/>
            <person name="Detter J.C."/>
            <person name="Glavina del Rio T."/>
            <person name="Hammon N."/>
            <person name="Israni S."/>
            <person name="Dalin E."/>
            <person name="Tice H."/>
            <person name="Pitluck S."/>
            <person name="Chain P."/>
            <person name="Malfatti S."/>
            <person name="Shin M."/>
            <person name="Vergez L."/>
            <person name="Schmutz J."/>
            <person name="Larimer F."/>
            <person name="Land M."/>
            <person name="Hauser L."/>
            <person name="Pelletier D.A."/>
            <person name="Kyrpides N."/>
            <person name="Anderson I."/>
            <person name="Oda Y."/>
            <person name="Harwood C.S."/>
            <person name="Richardson P."/>
        </authorList>
    </citation>
    <scope>NUCLEOTIDE SEQUENCE [LARGE SCALE GENOMIC DNA]</scope>
    <source>
        <strain evidence="6">BisB18</strain>
    </source>
</reference>
<dbReference type="Pfam" id="PF00072">
    <property type="entry name" value="Response_reg"/>
    <property type="match status" value="1"/>
</dbReference>
<dbReference type="SUPFAM" id="SSF46894">
    <property type="entry name" value="C-terminal effector domain of the bipartite response regulators"/>
    <property type="match status" value="1"/>
</dbReference>
<accession>Q217H5</accession>
<evidence type="ECO:0000256" key="3">
    <source>
        <dbReference type="PROSITE-ProRule" id="PRU00169"/>
    </source>
</evidence>
<dbReference type="eggNOG" id="COG2197">
    <property type="taxonomic scope" value="Bacteria"/>
</dbReference>
<dbReference type="PROSITE" id="PS50110">
    <property type="entry name" value="RESPONSE_REGULATORY"/>
    <property type="match status" value="1"/>
</dbReference>
<proteinExistence type="predicted"/>
<feature type="modified residue" description="4-aspartylphosphate" evidence="3">
    <location>
        <position position="53"/>
    </location>
</feature>